<dbReference type="RefSeq" id="WP_057432431.1">
    <property type="nucleotide sequence ID" value="NZ_LIHQ01000216.1"/>
</dbReference>
<name>A0A0Q0JD69_PSEA0</name>
<feature type="transmembrane region" description="Helical" evidence="2">
    <location>
        <begin position="131"/>
        <end position="153"/>
    </location>
</feature>
<evidence type="ECO:0000313" key="4">
    <source>
        <dbReference type="Proteomes" id="UP000050266"/>
    </source>
</evidence>
<feature type="transmembrane region" description="Helical" evidence="2">
    <location>
        <begin position="20"/>
        <end position="42"/>
    </location>
</feature>
<feature type="transmembrane region" description="Helical" evidence="2">
    <location>
        <begin position="333"/>
        <end position="353"/>
    </location>
</feature>
<dbReference type="PATRIC" id="fig|251720.4.peg.1928"/>
<dbReference type="InterPro" id="IPR012931">
    <property type="entry name" value="TraG_N_Proteobacteria"/>
</dbReference>
<dbReference type="AlphaFoldDB" id="A0A0Q0JD69"/>
<feature type="compositionally biased region" description="Basic and acidic residues" evidence="1">
    <location>
        <begin position="481"/>
        <end position="500"/>
    </location>
</feature>
<keyword evidence="2" id="KW-0472">Membrane</keyword>
<proteinExistence type="predicted"/>
<keyword evidence="2" id="KW-0812">Transmembrane</keyword>
<feature type="transmembrane region" description="Helical" evidence="2">
    <location>
        <begin position="359"/>
        <end position="381"/>
    </location>
</feature>
<dbReference type="Proteomes" id="UP000050266">
    <property type="component" value="Unassembled WGS sequence"/>
</dbReference>
<gene>
    <name evidence="3" type="ORF">ALO41_200263</name>
</gene>
<dbReference type="Pfam" id="PF07916">
    <property type="entry name" value="TraG_N"/>
    <property type="match status" value="1"/>
</dbReference>
<comment type="caution">
    <text evidence="3">The sequence shown here is derived from an EMBL/GenBank/DDBJ whole genome shotgun (WGS) entry which is preliminary data.</text>
</comment>
<evidence type="ECO:0000313" key="3">
    <source>
        <dbReference type="EMBL" id="KPZ12442.1"/>
    </source>
</evidence>
<organism evidence="3 4">
    <name type="scientific">Pseudomonas amygdali pv. ulmi</name>
    <dbReference type="NCBI Taxonomy" id="251720"/>
    <lineage>
        <taxon>Bacteria</taxon>
        <taxon>Pseudomonadati</taxon>
        <taxon>Pseudomonadota</taxon>
        <taxon>Gammaproteobacteria</taxon>
        <taxon>Pseudomonadales</taxon>
        <taxon>Pseudomonadaceae</taxon>
        <taxon>Pseudomonas</taxon>
        <taxon>Pseudomonas amygdali</taxon>
    </lineage>
</organism>
<protein>
    <submittedName>
        <fullName evidence="3">Uncharacterized protein</fullName>
    </submittedName>
</protein>
<feature type="region of interest" description="Disordered" evidence="1">
    <location>
        <begin position="479"/>
        <end position="500"/>
    </location>
</feature>
<feature type="transmembrane region" description="Helical" evidence="2">
    <location>
        <begin position="388"/>
        <end position="408"/>
    </location>
</feature>
<dbReference type="EMBL" id="LJRQ01000195">
    <property type="protein sequence ID" value="KPZ12442.1"/>
    <property type="molecule type" value="Genomic_DNA"/>
</dbReference>
<dbReference type="OrthoDB" id="5645662at2"/>
<keyword evidence="2" id="KW-1133">Transmembrane helix</keyword>
<sequence length="500" mass="54921">MTLYTNDYLEYYLTLVSWLINNGVWSTLADTGLFALPFLAIVGEEWLRARSEGADEGNKGVLSAARIENRIFIAVFVILLAAIPMRTVDLSTIQFDTARSTQCQISAIKPSETGWGTSFTTLNNQSAKVPIWWAFIHGISKAVTASAVAAIPCGTDLRQMRMDVNATRINDPVMAQEVADFTRDCYGPSRAKLFMDRPALSDDQLNDVAWIGSKYFTDSAGYYDQFHSATPRSGWPYSESRDAGLARVDSGGGYPTCNQWWSDSSKGLRSRLVTQVDPTLLSSFGKWVGFLSQDDVNDAIIRDVVSPRQQKMTQGQVYTDYGGQQGVNGYNQVTRVAAGAGLTVGALGYFPAMDVVRQALPMVMAFLKMALVICIPLVLVFGKYDLKVVMTISFMQFAFFFVDFWFQLARWVDSTILDALYGANAPHQNFNPVMGLNNTESDMLVNFVSAAMFLVLPTFWMTALTWAGVKTGGALSGLAEGSKDSKAAGSKGVDKITNKF</sequence>
<feature type="transmembrane region" description="Helical" evidence="2">
    <location>
        <begin position="71"/>
        <end position="88"/>
    </location>
</feature>
<evidence type="ECO:0000256" key="2">
    <source>
        <dbReference type="SAM" id="Phobius"/>
    </source>
</evidence>
<accession>A0A0Q0JD69</accession>
<evidence type="ECO:0000256" key="1">
    <source>
        <dbReference type="SAM" id="MobiDB-lite"/>
    </source>
</evidence>
<feature type="transmembrane region" description="Helical" evidence="2">
    <location>
        <begin position="444"/>
        <end position="469"/>
    </location>
</feature>
<reference evidence="3 4" key="1">
    <citation type="submission" date="2015-09" db="EMBL/GenBank/DDBJ databases">
        <title>Genome announcement of multiple Pseudomonas syringae strains.</title>
        <authorList>
            <person name="Thakur S."/>
            <person name="Wang P.W."/>
            <person name="Gong Y."/>
            <person name="Weir B.S."/>
            <person name="Guttman D.S."/>
        </authorList>
    </citation>
    <scope>NUCLEOTIDE SEQUENCE [LARGE SCALE GENOMIC DNA]</scope>
    <source>
        <strain evidence="3 4">ICMP3962</strain>
    </source>
</reference>